<gene>
    <name evidence="2" type="ORF">ACH5RR_021414</name>
</gene>
<comment type="caution">
    <text evidence="2">The sequence shown here is derived from an EMBL/GenBank/DDBJ whole genome shotgun (WGS) entry which is preliminary data.</text>
</comment>
<sequence>MVAFRIPTAEGIAATTSHQDISAIRDAPATEAHEPCDILAGNDDDDLAESTTVGEEAYPRDRAMIPHILGHDAREDIETSCLPIDRFY</sequence>
<dbReference type="Proteomes" id="UP001630127">
    <property type="component" value="Unassembled WGS sequence"/>
</dbReference>
<evidence type="ECO:0000313" key="3">
    <source>
        <dbReference type="Proteomes" id="UP001630127"/>
    </source>
</evidence>
<reference evidence="2 3" key="1">
    <citation type="submission" date="2024-11" db="EMBL/GenBank/DDBJ databases">
        <title>A near-complete genome assembly of Cinchona calisaya.</title>
        <authorList>
            <person name="Lian D.C."/>
            <person name="Zhao X.W."/>
            <person name="Wei L."/>
        </authorList>
    </citation>
    <scope>NUCLEOTIDE SEQUENCE [LARGE SCALE GENOMIC DNA]</scope>
    <source>
        <tissue evidence="2">Nenye</tissue>
    </source>
</reference>
<evidence type="ECO:0000256" key="1">
    <source>
        <dbReference type="SAM" id="MobiDB-lite"/>
    </source>
</evidence>
<dbReference type="AlphaFoldDB" id="A0ABD2ZH83"/>
<feature type="region of interest" description="Disordered" evidence="1">
    <location>
        <begin position="29"/>
        <end position="53"/>
    </location>
</feature>
<protein>
    <submittedName>
        <fullName evidence="2">Uncharacterized protein</fullName>
    </submittedName>
</protein>
<organism evidence="2 3">
    <name type="scientific">Cinchona calisaya</name>
    <dbReference type="NCBI Taxonomy" id="153742"/>
    <lineage>
        <taxon>Eukaryota</taxon>
        <taxon>Viridiplantae</taxon>
        <taxon>Streptophyta</taxon>
        <taxon>Embryophyta</taxon>
        <taxon>Tracheophyta</taxon>
        <taxon>Spermatophyta</taxon>
        <taxon>Magnoliopsida</taxon>
        <taxon>eudicotyledons</taxon>
        <taxon>Gunneridae</taxon>
        <taxon>Pentapetalae</taxon>
        <taxon>asterids</taxon>
        <taxon>lamiids</taxon>
        <taxon>Gentianales</taxon>
        <taxon>Rubiaceae</taxon>
        <taxon>Cinchonoideae</taxon>
        <taxon>Cinchoneae</taxon>
        <taxon>Cinchona</taxon>
    </lineage>
</organism>
<name>A0ABD2ZH83_9GENT</name>
<proteinExistence type="predicted"/>
<evidence type="ECO:0000313" key="2">
    <source>
        <dbReference type="EMBL" id="KAL3518825.1"/>
    </source>
</evidence>
<dbReference type="EMBL" id="JBJUIK010000009">
    <property type="protein sequence ID" value="KAL3518825.1"/>
    <property type="molecule type" value="Genomic_DNA"/>
</dbReference>
<accession>A0ABD2ZH83</accession>
<keyword evidence="3" id="KW-1185">Reference proteome</keyword>